<evidence type="ECO:0008006" key="3">
    <source>
        <dbReference type="Google" id="ProtNLM"/>
    </source>
</evidence>
<organism evidence="1 2">
    <name type="scientific">Mucilaginibacter ginsenosidivorax</name>
    <dbReference type="NCBI Taxonomy" id="862126"/>
    <lineage>
        <taxon>Bacteria</taxon>
        <taxon>Pseudomonadati</taxon>
        <taxon>Bacteroidota</taxon>
        <taxon>Sphingobacteriia</taxon>
        <taxon>Sphingobacteriales</taxon>
        <taxon>Sphingobacteriaceae</taxon>
        <taxon>Mucilaginibacter</taxon>
    </lineage>
</organism>
<proteinExistence type="predicted"/>
<dbReference type="KEGG" id="mgk:FSB76_21355"/>
<dbReference type="Proteomes" id="UP000321362">
    <property type="component" value="Chromosome"/>
</dbReference>
<dbReference type="EMBL" id="CP042437">
    <property type="protein sequence ID" value="QEC78364.1"/>
    <property type="molecule type" value="Genomic_DNA"/>
</dbReference>
<sequence>MVILLDIDGVLVTEPSWKKVEIGADGFMLFNKLSAQNLADILLLTGAEVVLASTHRINFAIERWLDIFKIRGVTINKLSKLNDKKSLTDMQDRGNEIQEWIHKNGEVNYVIIDDDLSINNLPEAIKQKWVTIKPHIGIDIEAKQKALDILLTNR</sequence>
<reference evidence="1 2" key="1">
    <citation type="journal article" date="2013" name="J. Microbiol.">
        <title>Mucilaginibacter ginsenosidivorax sp. nov., with ginsenoside converting activity isolated from sediment.</title>
        <authorList>
            <person name="Kim J.K."/>
            <person name="Choi T.E."/>
            <person name="Liu Q.M."/>
            <person name="Park H.Y."/>
            <person name="Yi T.H."/>
            <person name="Yoon M.H."/>
            <person name="Kim S.C."/>
            <person name="Im W.T."/>
        </authorList>
    </citation>
    <scope>NUCLEOTIDE SEQUENCE [LARGE SCALE GENOMIC DNA]</scope>
    <source>
        <strain evidence="1 2">KHI28</strain>
    </source>
</reference>
<accession>A0A5B8W3D8</accession>
<evidence type="ECO:0000313" key="2">
    <source>
        <dbReference type="Proteomes" id="UP000321362"/>
    </source>
</evidence>
<dbReference type="AlphaFoldDB" id="A0A5B8W3D8"/>
<protein>
    <recommendedName>
        <fullName evidence="3">FCP1 homology domain-containing protein</fullName>
    </recommendedName>
</protein>
<gene>
    <name evidence="1" type="ORF">FSB76_21355</name>
</gene>
<keyword evidence="2" id="KW-1185">Reference proteome</keyword>
<name>A0A5B8W3D8_9SPHI</name>
<evidence type="ECO:0000313" key="1">
    <source>
        <dbReference type="EMBL" id="QEC78364.1"/>
    </source>
</evidence>
<dbReference type="RefSeq" id="WP_147056928.1">
    <property type="nucleotide sequence ID" value="NZ_CP042437.1"/>
</dbReference>
<dbReference type="OrthoDB" id="764324at2"/>
<dbReference type="Pfam" id="PF18143">
    <property type="entry name" value="HAD_SAK_2"/>
    <property type="match status" value="1"/>
</dbReference>